<name>A0A6H5FZR2_9HEMI</name>
<accession>A0A6H5FZR2</accession>
<dbReference type="Proteomes" id="UP000479000">
    <property type="component" value="Unassembled WGS sequence"/>
</dbReference>
<sequence>RRLAPCHMGNDCRSWCCRWVNILHAQDKISPHTCLTQGQGSRGEDSLSQEPFTSGKSLEIQSSEVIDSSLLWLPAVGESGGLG</sequence>
<feature type="region of interest" description="Disordered" evidence="1">
    <location>
        <begin position="34"/>
        <end position="55"/>
    </location>
</feature>
<evidence type="ECO:0000313" key="3">
    <source>
        <dbReference type="Proteomes" id="UP000479000"/>
    </source>
</evidence>
<dbReference type="EMBL" id="CADCXU010003564">
    <property type="protein sequence ID" value="CAA9995540.1"/>
    <property type="molecule type" value="Genomic_DNA"/>
</dbReference>
<gene>
    <name evidence="2" type="ORF">NTEN_LOCUS2331</name>
</gene>
<evidence type="ECO:0000313" key="2">
    <source>
        <dbReference type="EMBL" id="CAA9995540.1"/>
    </source>
</evidence>
<feature type="compositionally biased region" description="Polar residues" evidence="1">
    <location>
        <begin position="46"/>
        <end position="55"/>
    </location>
</feature>
<reference evidence="2 3" key="1">
    <citation type="submission" date="2020-02" db="EMBL/GenBank/DDBJ databases">
        <authorList>
            <person name="Ferguson B K."/>
        </authorList>
    </citation>
    <scope>NUCLEOTIDE SEQUENCE [LARGE SCALE GENOMIC DNA]</scope>
</reference>
<proteinExistence type="predicted"/>
<keyword evidence="3" id="KW-1185">Reference proteome</keyword>
<evidence type="ECO:0000256" key="1">
    <source>
        <dbReference type="SAM" id="MobiDB-lite"/>
    </source>
</evidence>
<organism evidence="2 3">
    <name type="scientific">Nesidiocoris tenuis</name>
    <dbReference type="NCBI Taxonomy" id="355587"/>
    <lineage>
        <taxon>Eukaryota</taxon>
        <taxon>Metazoa</taxon>
        <taxon>Ecdysozoa</taxon>
        <taxon>Arthropoda</taxon>
        <taxon>Hexapoda</taxon>
        <taxon>Insecta</taxon>
        <taxon>Pterygota</taxon>
        <taxon>Neoptera</taxon>
        <taxon>Paraneoptera</taxon>
        <taxon>Hemiptera</taxon>
        <taxon>Heteroptera</taxon>
        <taxon>Panheteroptera</taxon>
        <taxon>Cimicomorpha</taxon>
        <taxon>Miridae</taxon>
        <taxon>Dicyphina</taxon>
        <taxon>Nesidiocoris</taxon>
    </lineage>
</organism>
<protein>
    <submittedName>
        <fullName evidence="2">Uncharacterized protein</fullName>
    </submittedName>
</protein>
<dbReference type="AlphaFoldDB" id="A0A6H5FZR2"/>
<feature type="non-terminal residue" evidence="2">
    <location>
        <position position="1"/>
    </location>
</feature>